<gene>
    <name evidence="1" type="ORF">GCM10022226_36140</name>
</gene>
<dbReference type="SUPFAM" id="SSF82607">
    <property type="entry name" value="YbaB-like"/>
    <property type="match status" value="1"/>
</dbReference>
<protein>
    <recommendedName>
        <fullName evidence="3">YbaB/EbfC family DNA-binding protein</fullName>
    </recommendedName>
</protein>
<dbReference type="InterPro" id="IPR036894">
    <property type="entry name" value="YbaB-like_sf"/>
</dbReference>
<proteinExistence type="predicted"/>
<dbReference type="InterPro" id="IPR004401">
    <property type="entry name" value="YbaB/EbfC"/>
</dbReference>
<keyword evidence="2" id="KW-1185">Reference proteome</keyword>
<reference evidence="2" key="1">
    <citation type="journal article" date="2019" name="Int. J. Syst. Evol. Microbiol.">
        <title>The Global Catalogue of Microorganisms (GCM) 10K type strain sequencing project: providing services to taxonomists for standard genome sequencing and annotation.</title>
        <authorList>
            <consortium name="The Broad Institute Genomics Platform"/>
            <consortium name="The Broad Institute Genome Sequencing Center for Infectious Disease"/>
            <person name="Wu L."/>
            <person name="Ma J."/>
        </authorList>
    </citation>
    <scope>NUCLEOTIDE SEQUENCE [LARGE SCALE GENOMIC DNA]</scope>
    <source>
        <strain evidence="2">JCM 16908</strain>
    </source>
</reference>
<name>A0ABP7I8G8_9ACTN</name>
<dbReference type="EMBL" id="BAAAZR010000008">
    <property type="protein sequence ID" value="GAA3812257.1"/>
    <property type="molecule type" value="Genomic_DNA"/>
</dbReference>
<dbReference type="RefSeq" id="WP_344940818.1">
    <property type="nucleotide sequence ID" value="NZ_BAAAZR010000008.1"/>
</dbReference>
<sequence length="123" mass="12928">MTTSGGPYSPTGDPEVDQVLETLADQSARFEEAGRLLSETRGRGEAEEGRVVVEVLPNGSLAGLRIDPRAMRLGSEALAEAILRAAGEAEADAVRQAESLMLPLLGEPGSPGRDVYQALPADR</sequence>
<accession>A0ABP7I8G8</accession>
<evidence type="ECO:0000313" key="2">
    <source>
        <dbReference type="Proteomes" id="UP001500888"/>
    </source>
</evidence>
<comment type="caution">
    <text evidence="1">The sequence shown here is derived from an EMBL/GenBank/DDBJ whole genome shotgun (WGS) entry which is preliminary data.</text>
</comment>
<organism evidence="1 2">
    <name type="scientific">Sphaerisporangium flaviroseum</name>
    <dbReference type="NCBI Taxonomy" id="509199"/>
    <lineage>
        <taxon>Bacteria</taxon>
        <taxon>Bacillati</taxon>
        <taxon>Actinomycetota</taxon>
        <taxon>Actinomycetes</taxon>
        <taxon>Streptosporangiales</taxon>
        <taxon>Streptosporangiaceae</taxon>
        <taxon>Sphaerisporangium</taxon>
    </lineage>
</organism>
<dbReference type="Pfam" id="PF02575">
    <property type="entry name" value="YbaB_DNA_bd"/>
    <property type="match status" value="1"/>
</dbReference>
<evidence type="ECO:0000313" key="1">
    <source>
        <dbReference type="EMBL" id="GAA3812257.1"/>
    </source>
</evidence>
<evidence type="ECO:0008006" key="3">
    <source>
        <dbReference type="Google" id="ProtNLM"/>
    </source>
</evidence>
<dbReference type="Gene3D" id="3.30.1310.10">
    <property type="entry name" value="Nucleoid-associated protein YbaB-like domain"/>
    <property type="match status" value="1"/>
</dbReference>
<dbReference type="Proteomes" id="UP001500888">
    <property type="component" value="Unassembled WGS sequence"/>
</dbReference>